<name>A0ABS6HLE9_MYCGD</name>
<accession>A0ABS6HLE9</accession>
<protein>
    <submittedName>
        <fullName evidence="1">Uncharacterized protein</fullName>
    </submittedName>
</protein>
<keyword evidence="2" id="KW-1185">Reference proteome</keyword>
<dbReference type="EMBL" id="JAHBOM010000006">
    <property type="protein sequence ID" value="MBU8823151.1"/>
    <property type="molecule type" value="Genomic_DNA"/>
</dbReference>
<evidence type="ECO:0000313" key="1">
    <source>
        <dbReference type="EMBL" id="MBU8823151.1"/>
    </source>
</evidence>
<evidence type="ECO:0000313" key="2">
    <source>
        <dbReference type="Proteomes" id="UP000696413"/>
    </source>
</evidence>
<organism evidence="1 2">
    <name type="scientific">Mycolicibacterium goodii</name>
    <name type="common">Mycobacterium goodii</name>
    <dbReference type="NCBI Taxonomy" id="134601"/>
    <lineage>
        <taxon>Bacteria</taxon>
        <taxon>Bacillati</taxon>
        <taxon>Actinomycetota</taxon>
        <taxon>Actinomycetes</taxon>
        <taxon>Mycobacteriales</taxon>
        <taxon>Mycobacteriaceae</taxon>
        <taxon>Mycolicibacterium</taxon>
    </lineage>
</organism>
<sequence>MPESLVLQKLLTGSVASAIVEDGLDQVGGYVTSAAEIARLTPAQLLAAYGIDGDPEFVDVVRFHPPRLATFSTPSIDERPWQTFPNGFLLGESLARVWHMSRTRYPWGSEYWRIRSDGQQARLSHYGGAGRGWARAQRWQPPSPIVGTLAKWRGNEFLADVSGADVQLTAIADAAPPGFEQVRQSAWSAVVPLSECAVFERVFTADLDGIPVRLLRRGGGRAHVSLLSDDPSAAERVGASLLEPAVYEVVVDARLLKDVKGVENQLAPQN</sequence>
<dbReference type="RefSeq" id="WP_073677491.1">
    <property type="nucleotide sequence ID" value="NZ_JAHBOJ010000039.1"/>
</dbReference>
<gene>
    <name evidence="1" type="ORF">KL859_09745</name>
</gene>
<reference evidence="1 2" key="1">
    <citation type="submission" date="2021-05" db="EMBL/GenBank/DDBJ databases">
        <title>Draft Genome Sequences of Clinical Respiratory Isolates of Mycobacterium goodii Recovered in Ireland.</title>
        <authorList>
            <person name="Flanagan P.R."/>
            <person name="Mok S."/>
            <person name="Roycroft E."/>
            <person name="Rogers T.R."/>
            <person name="Fitzgibbon M."/>
        </authorList>
    </citation>
    <scope>NUCLEOTIDE SEQUENCE [LARGE SCALE GENOMIC DNA]</scope>
    <source>
        <strain evidence="1 2">14IE55</strain>
    </source>
</reference>
<comment type="caution">
    <text evidence="1">The sequence shown here is derived from an EMBL/GenBank/DDBJ whole genome shotgun (WGS) entry which is preliminary data.</text>
</comment>
<dbReference type="Proteomes" id="UP000696413">
    <property type="component" value="Unassembled WGS sequence"/>
</dbReference>
<proteinExistence type="predicted"/>